<evidence type="ECO:0000256" key="1">
    <source>
        <dbReference type="ARBA" id="ARBA00022679"/>
    </source>
</evidence>
<keyword evidence="4" id="KW-1185">Reference proteome</keyword>
<dbReference type="RefSeq" id="WP_207419775.1">
    <property type="nucleotide sequence ID" value="NZ_CP061177.1"/>
</dbReference>
<dbReference type="EMBL" id="JACTNG010000016">
    <property type="protein sequence ID" value="MBO1081600.1"/>
    <property type="molecule type" value="Genomic_DNA"/>
</dbReference>
<evidence type="ECO:0000313" key="3">
    <source>
        <dbReference type="EMBL" id="MBO1081600.1"/>
    </source>
</evidence>
<keyword evidence="2" id="KW-0677">Repeat</keyword>
<evidence type="ECO:0000313" key="4">
    <source>
        <dbReference type="Proteomes" id="UP001518989"/>
    </source>
</evidence>
<dbReference type="GO" id="GO:0016746">
    <property type="term" value="F:acyltransferase activity"/>
    <property type="evidence" value="ECO:0007669"/>
    <property type="project" value="UniProtKB-KW"/>
</dbReference>
<comment type="caution">
    <text evidence="3">The sequence shown here is derived from an EMBL/GenBank/DDBJ whole genome shotgun (WGS) entry which is preliminary data.</text>
</comment>
<dbReference type="PANTHER" id="PTHR23416">
    <property type="entry name" value="SIALIC ACID SYNTHASE-RELATED"/>
    <property type="match status" value="1"/>
</dbReference>
<dbReference type="PANTHER" id="PTHR23416:SF78">
    <property type="entry name" value="LIPOPOLYSACCHARIDE BIOSYNTHESIS O-ACETYL TRANSFERASE WBBJ-RELATED"/>
    <property type="match status" value="1"/>
</dbReference>
<proteinExistence type="predicted"/>
<dbReference type="CDD" id="cd04647">
    <property type="entry name" value="LbH_MAT_like"/>
    <property type="match status" value="1"/>
</dbReference>
<reference evidence="3 4" key="1">
    <citation type="submission" date="2020-09" db="EMBL/GenBank/DDBJ databases">
        <title>Roseomonas.</title>
        <authorList>
            <person name="Zhu W."/>
        </authorList>
    </citation>
    <scope>NUCLEOTIDE SEQUENCE [LARGE SCALE GENOMIC DNA]</scope>
    <source>
        <strain evidence="3 4">573</strain>
    </source>
</reference>
<dbReference type="SUPFAM" id="SSF51161">
    <property type="entry name" value="Trimeric LpxA-like enzymes"/>
    <property type="match status" value="1"/>
</dbReference>
<evidence type="ECO:0000256" key="2">
    <source>
        <dbReference type="ARBA" id="ARBA00022737"/>
    </source>
</evidence>
<accession>A0ABS3KVT9</accession>
<dbReference type="InterPro" id="IPR018357">
    <property type="entry name" value="Hexapep_transf_CS"/>
</dbReference>
<keyword evidence="3" id="KW-0012">Acyltransferase</keyword>
<keyword evidence="1" id="KW-0808">Transferase</keyword>
<dbReference type="InterPro" id="IPR011004">
    <property type="entry name" value="Trimer_LpxA-like_sf"/>
</dbReference>
<gene>
    <name evidence="3" type="ORF">IAI61_21405</name>
</gene>
<name>A0ABS3KVT9_9PROT</name>
<dbReference type="PROSITE" id="PS00101">
    <property type="entry name" value="HEXAPEP_TRANSFERASES"/>
    <property type="match status" value="1"/>
</dbReference>
<sequence>MNVTGDTGQNMVIGEFAEGSAAQVVFRGKGGVLEIGPNVIFRSGTINFRGDGQRVVLGGDNVLLGEIHLSGNSSQVEIGRGTKMNSAVWMNLGEANDRVTIGQDCLFANVRFRTSDSHPIYDDTNGERINPSKPITVGNKVWIAEDVLILKGAIIEDGSAIGARSLVAGRIPSKCIAVGSPAKVVRQNIRWEEKFPR</sequence>
<protein>
    <submittedName>
        <fullName evidence="3">Acyltransferase</fullName>
    </submittedName>
</protein>
<organism evidence="3 4">
    <name type="scientific">Roseomonas haemaphysalidis</name>
    <dbReference type="NCBI Taxonomy" id="2768162"/>
    <lineage>
        <taxon>Bacteria</taxon>
        <taxon>Pseudomonadati</taxon>
        <taxon>Pseudomonadota</taxon>
        <taxon>Alphaproteobacteria</taxon>
        <taxon>Acetobacterales</taxon>
        <taxon>Roseomonadaceae</taxon>
        <taxon>Roseomonas</taxon>
    </lineage>
</organism>
<dbReference type="Proteomes" id="UP001518989">
    <property type="component" value="Unassembled WGS sequence"/>
</dbReference>
<dbReference type="InterPro" id="IPR051159">
    <property type="entry name" value="Hexapeptide_acetyltransf"/>
</dbReference>
<dbReference type="Gene3D" id="2.160.10.10">
    <property type="entry name" value="Hexapeptide repeat proteins"/>
    <property type="match status" value="1"/>
</dbReference>